<dbReference type="InterPro" id="IPR001623">
    <property type="entry name" value="DnaJ_domain"/>
</dbReference>
<dbReference type="EMBL" id="CP104694">
    <property type="protein sequence ID" value="UXI66399.1"/>
    <property type="molecule type" value="Genomic_DNA"/>
</dbReference>
<gene>
    <name evidence="3" type="ORF">N4264_16780</name>
</gene>
<dbReference type="InterPro" id="IPR052276">
    <property type="entry name" value="Diphthamide-biosynth_chaperone"/>
</dbReference>
<dbReference type="CDD" id="cd06257">
    <property type="entry name" value="DnaJ"/>
    <property type="match status" value="1"/>
</dbReference>
<protein>
    <submittedName>
        <fullName evidence="3">J domain-containing protein</fullName>
    </submittedName>
</protein>
<dbReference type="Proteomes" id="UP001064632">
    <property type="component" value="Chromosome"/>
</dbReference>
<reference evidence="3" key="1">
    <citation type="submission" date="2022-09" db="EMBL/GenBank/DDBJ databases">
        <title>Tahibacter sp. nov., isolated from a fresh water.</title>
        <authorList>
            <person name="Baek J.H."/>
            <person name="Lee J.K."/>
            <person name="Kim J.M."/>
            <person name="Jeon C.O."/>
        </authorList>
    </citation>
    <scope>NUCLEOTIDE SEQUENCE</scope>
    <source>
        <strain evidence="3">W38</strain>
    </source>
</reference>
<evidence type="ECO:0000256" key="1">
    <source>
        <dbReference type="ARBA" id="ARBA00023186"/>
    </source>
</evidence>
<dbReference type="Pfam" id="PF00226">
    <property type="entry name" value="DnaJ"/>
    <property type="match status" value="1"/>
</dbReference>
<organism evidence="3 4">
    <name type="scientific">Tahibacter amnicola</name>
    <dbReference type="NCBI Taxonomy" id="2976241"/>
    <lineage>
        <taxon>Bacteria</taxon>
        <taxon>Pseudomonadati</taxon>
        <taxon>Pseudomonadota</taxon>
        <taxon>Gammaproteobacteria</taxon>
        <taxon>Lysobacterales</taxon>
        <taxon>Rhodanobacteraceae</taxon>
        <taxon>Tahibacter</taxon>
    </lineage>
</organism>
<dbReference type="SMART" id="SM00271">
    <property type="entry name" value="DnaJ"/>
    <property type="match status" value="1"/>
</dbReference>
<name>A0ABY6B9P2_9GAMM</name>
<dbReference type="PROSITE" id="PS50076">
    <property type="entry name" value="DNAJ_2"/>
    <property type="match status" value="1"/>
</dbReference>
<evidence type="ECO:0000259" key="2">
    <source>
        <dbReference type="PROSITE" id="PS50076"/>
    </source>
</evidence>
<feature type="domain" description="J" evidence="2">
    <location>
        <begin position="76"/>
        <end position="140"/>
    </location>
</feature>
<evidence type="ECO:0000313" key="3">
    <source>
        <dbReference type="EMBL" id="UXI66399.1"/>
    </source>
</evidence>
<evidence type="ECO:0000313" key="4">
    <source>
        <dbReference type="Proteomes" id="UP001064632"/>
    </source>
</evidence>
<dbReference type="PANTHER" id="PTHR44240:SF10">
    <property type="entry name" value="J DOMAIN-CONTAINING PROTEIN"/>
    <property type="match status" value="1"/>
</dbReference>
<keyword evidence="4" id="KW-1185">Reference proteome</keyword>
<dbReference type="RefSeq" id="WP_261693383.1">
    <property type="nucleotide sequence ID" value="NZ_CP104694.1"/>
</dbReference>
<sequence>MSDALDLMLGVYRTPSLGRQLCHRALPGNLIEVIRLAAGDVATANAIALSTHVPAQQLREAAIFFLPQLLFDEKADSYRILGVAPDASAECVKAHYRWLMRWLHPDRHPHNDHAVFADRVTRAWNSLRTPQRRRAYDLSLSPGLLQDAVTGRGDCRRCICMTPSAGQCRCCLDAGCVACRM</sequence>
<dbReference type="SUPFAM" id="SSF46565">
    <property type="entry name" value="Chaperone J-domain"/>
    <property type="match status" value="1"/>
</dbReference>
<dbReference type="Gene3D" id="1.10.287.110">
    <property type="entry name" value="DnaJ domain"/>
    <property type="match status" value="1"/>
</dbReference>
<keyword evidence="1" id="KW-0143">Chaperone</keyword>
<proteinExistence type="predicted"/>
<dbReference type="PANTHER" id="PTHR44240">
    <property type="entry name" value="DNAJ DOMAIN (PROKARYOTIC HEAT SHOCK PROTEIN)-RELATED"/>
    <property type="match status" value="1"/>
</dbReference>
<dbReference type="InterPro" id="IPR036869">
    <property type="entry name" value="J_dom_sf"/>
</dbReference>
<accession>A0ABY6B9P2</accession>